<proteinExistence type="predicted"/>
<sequence length="100" mass="11196">MGLPDDVYKNMKRMFPDMDIQKPIRSKDVQPNRPLSKTLGICKPVDAIALKSFSDIKKGDTCQVTLMPFGMIYLGHFGQYGSGTVYKSDAIEGTDFNFKP</sequence>
<evidence type="ECO:0000313" key="1">
    <source>
        <dbReference type="EMBL" id="KKN46813.1"/>
    </source>
</evidence>
<accession>A0A0F9TZN4</accession>
<gene>
    <name evidence="1" type="ORF">LCGC14_0669420</name>
</gene>
<comment type="caution">
    <text evidence="1">The sequence shown here is derived from an EMBL/GenBank/DDBJ whole genome shotgun (WGS) entry which is preliminary data.</text>
</comment>
<dbReference type="AlphaFoldDB" id="A0A0F9TZN4"/>
<dbReference type="EMBL" id="LAZR01001311">
    <property type="protein sequence ID" value="KKN46813.1"/>
    <property type="molecule type" value="Genomic_DNA"/>
</dbReference>
<protein>
    <submittedName>
        <fullName evidence="1">Uncharacterized protein</fullName>
    </submittedName>
</protein>
<reference evidence="1" key="1">
    <citation type="journal article" date="2015" name="Nature">
        <title>Complex archaea that bridge the gap between prokaryotes and eukaryotes.</title>
        <authorList>
            <person name="Spang A."/>
            <person name="Saw J.H."/>
            <person name="Jorgensen S.L."/>
            <person name="Zaremba-Niedzwiedzka K."/>
            <person name="Martijn J."/>
            <person name="Lind A.E."/>
            <person name="van Eijk R."/>
            <person name="Schleper C."/>
            <person name="Guy L."/>
            <person name="Ettema T.J."/>
        </authorList>
    </citation>
    <scope>NUCLEOTIDE SEQUENCE</scope>
</reference>
<organism evidence="1">
    <name type="scientific">marine sediment metagenome</name>
    <dbReference type="NCBI Taxonomy" id="412755"/>
    <lineage>
        <taxon>unclassified sequences</taxon>
        <taxon>metagenomes</taxon>
        <taxon>ecological metagenomes</taxon>
    </lineage>
</organism>
<name>A0A0F9TZN4_9ZZZZ</name>